<dbReference type="PANTHER" id="PTHR28136">
    <property type="entry name" value="NUCLEUS EXPORT PROTEIN BRR6"/>
    <property type="match status" value="1"/>
</dbReference>
<dbReference type="GO" id="GO:0031965">
    <property type="term" value="C:nuclear membrane"/>
    <property type="evidence" value="ECO:0007669"/>
    <property type="project" value="InterPro"/>
</dbReference>
<dbReference type="EMBL" id="OOIP01000032">
    <property type="protein sequence ID" value="SPO41828.1"/>
    <property type="molecule type" value="Genomic_DNA"/>
</dbReference>
<dbReference type="OrthoDB" id="5961at2759"/>
<dbReference type="AlphaFoldDB" id="A0A5C3FBV7"/>
<feature type="compositionally biased region" description="Basic and acidic residues" evidence="1">
    <location>
        <begin position="1"/>
        <end position="13"/>
    </location>
</feature>
<dbReference type="GO" id="GO:0006998">
    <property type="term" value="P:nuclear envelope organization"/>
    <property type="evidence" value="ECO:0007669"/>
    <property type="project" value="InterPro"/>
</dbReference>
<evidence type="ECO:0000313" key="5">
    <source>
        <dbReference type="Proteomes" id="UP000323386"/>
    </source>
</evidence>
<proteinExistence type="predicted"/>
<reference evidence="4 5" key="1">
    <citation type="submission" date="2018-03" db="EMBL/GenBank/DDBJ databases">
        <authorList>
            <person name="Guldener U."/>
        </authorList>
    </citation>
    <scope>NUCLEOTIDE SEQUENCE [LARGE SCALE GENOMIC DNA]</scope>
    <source>
        <strain evidence="4 5">DAOM196992</strain>
    </source>
</reference>
<dbReference type="Pfam" id="PF10104">
    <property type="entry name" value="Brr6_like_C_C"/>
    <property type="match status" value="1"/>
</dbReference>
<feature type="compositionally biased region" description="Polar residues" evidence="1">
    <location>
        <begin position="103"/>
        <end position="117"/>
    </location>
</feature>
<keyword evidence="2" id="KW-1133">Transmembrane helix</keyword>
<feature type="compositionally biased region" description="Acidic residues" evidence="1">
    <location>
        <begin position="165"/>
        <end position="188"/>
    </location>
</feature>
<feature type="transmembrane region" description="Helical" evidence="2">
    <location>
        <begin position="358"/>
        <end position="379"/>
    </location>
</feature>
<feature type="domain" description="Brl1/Brr6" evidence="3">
    <location>
        <begin position="247"/>
        <end position="380"/>
    </location>
</feature>
<sequence length="480" mass="52122">MMRDRWFRGKEAPMDTSPAGPRQPSVFDTPDPADMSIDSSSGGPLTPSKQPTPHLQEPLADVEMNTLTPPSNRFQDHPNPNQDGTAAAPGPSSSSGWVDEGASSATRDPSPSRQRPYSSAAVHLIKRKRSLQTKTGRMRRHGQQLVVARKSARNFDGQLSGPGDGDGDEDGDDDDDDVDDDDDDDDDDRSLGRIGPMTKNIVNYFLPGSGHPGAGPNHHHQQFGAMAPSKGAGPPSAVHHLDWPELLLGYAQFLFNASILAAFLYLLFSIIRTVQQDVAEKVRGYEMDTLSEITACAASYAANRCGTEMQAPALAAACLNWERCSARDPAVVGRARVTAETFAEILNGFVDVVSWKSMVFSLVTLSIIVGATNSVFSFFRIRSRRQREQPHQSQQPPPTLQQQQQQQQPQHQHQQHQHLPPAIDGGAGAAAPYGYMGHHPHPAAAYYHHPPPPLPAWSMGSAPSTPARRRMPRSGAVAVE</sequence>
<feature type="region of interest" description="Disordered" evidence="1">
    <location>
        <begin position="458"/>
        <end position="480"/>
    </location>
</feature>
<feature type="compositionally biased region" description="Low complexity" evidence="1">
    <location>
        <begin position="86"/>
        <end position="96"/>
    </location>
</feature>
<protein>
    <submittedName>
        <fullName evidence="4">Related to BRL1 - essential nuclear envelope integral membrane protein</fullName>
    </submittedName>
</protein>
<feature type="region of interest" description="Disordered" evidence="1">
    <location>
        <begin position="385"/>
        <end position="434"/>
    </location>
</feature>
<feature type="compositionally biased region" description="Low complexity" evidence="1">
    <location>
        <begin position="400"/>
        <end position="434"/>
    </location>
</feature>
<feature type="transmembrane region" description="Helical" evidence="2">
    <location>
        <begin position="253"/>
        <end position="271"/>
    </location>
</feature>
<evidence type="ECO:0000256" key="2">
    <source>
        <dbReference type="SAM" id="Phobius"/>
    </source>
</evidence>
<keyword evidence="2" id="KW-0472">Membrane</keyword>
<dbReference type="GO" id="GO:0055088">
    <property type="term" value="P:lipid homeostasis"/>
    <property type="evidence" value="ECO:0007669"/>
    <property type="project" value="InterPro"/>
</dbReference>
<feature type="region of interest" description="Disordered" evidence="1">
    <location>
        <begin position="1"/>
        <end position="195"/>
    </location>
</feature>
<feature type="compositionally biased region" description="Basic residues" evidence="1">
    <location>
        <begin position="124"/>
        <end position="142"/>
    </location>
</feature>
<evidence type="ECO:0000256" key="1">
    <source>
        <dbReference type="SAM" id="MobiDB-lite"/>
    </source>
</evidence>
<dbReference type="InterPro" id="IPR018767">
    <property type="entry name" value="Brl1/Brr6_dom"/>
</dbReference>
<evidence type="ECO:0000259" key="3">
    <source>
        <dbReference type="SMART" id="SM01042"/>
    </source>
</evidence>
<dbReference type="Proteomes" id="UP000323386">
    <property type="component" value="Unassembled WGS sequence"/>
</dbReference>
<organism evidence="4 5">
    <name type="scientific">Pseudozyma flocculosa</name>
    <dbReference type="NCBI Taxonomy" id="84751"/>
    <lineage>
        <taxon>Eukaryota</taxon>
        <taxon>Fungi</taxon>
        <taxon>Dikarya</taxon>
        <taxon>Basidiomycota</taxon>
        <taxon>Ustilaginomycotina</taxon>
        <taxon>Ustilaginomycetes</taxon>
        <taxon>Ustilaginales</taxon>
        <taxon>Ustilaginaceae</taxon>
        <taxon>Pseudozyma</taxon>
    </lineage>
</organism>
<dbReference type="PANTHER" id="PTHR28136:SF1">
    <property type="entry name" value="NUCLEUS EXPORT PROTEIN BRL1"/>
    <property type="match status" value="1"/>
</dbReference>
<gene>
    <name evidence="4" type="ORF">PSFLO_07310</name>
</gene>
<accession>A0A5C3FBV7</accession>
<dbReference type="SMART" id="SM01042">
    <property type="entry name" value="Brr6_like_C_C"/>
    <property type="match status" value="1"/>
</dbReference>
<name>A0A5C3FBV7_9BASI</name>
<feature type="compositionally biased region" description="Polar residues" evidence="1">
    <location>
        <begin position="65"/>
        <end position="84"/>
    </location>
</feature>
<keyword evidence="5" id="KW-1185">Reference proteome</keyword>
<dbReference type="InterPro" id="IPR040202">
    <property type="entry name" value="Brl1/Brr6"/>
</dbReference>
<evidence type="ECO:0000313" key="4">
    <source>
        <dbReference type="EMBL" id="SPO41828.1"/>
    </source>
</evidence>
<feature type="compositionally biased region" description="Polar residues" evidence="1">
    <location>
        <begin position="37"/>
        <end position="53"/>
    </location>
</feature>
<keyword evidence="2" id="KW-0812">Transmembrane</keyword>